<dbReference type="PANTHER" id="PTHR46670:SF3">
    <property type="entry name" value="ENDONUCLEASE_EXONUCLEASE_PHOSPHATASE DOMAIN-CONTAINING PROTEIN"/>
    <property type="match status" value="1"/>
</dbReference>
<evidence type="ECO:0000259" key="1">
    <source>
        <dbReference type="Pfam" id="PF03372"/>
    </source>
</evidence>
<feature type="domain" description="Endonuclease/exonuclease/phosphatase" evidence="1">
    <location>
        <begin position="126"/>
        <end position="233"/>
    </location>
</feature>
<dbReference type="GO" id="GO:0003824">
    <property type="term" value="F:catalytic activity"/>
    <property type="evidence" value="ECO:0007669"/>
    <property type="project" value="InterPro"/>
</dbReference>
<protein>
    <recommendedName>
        <fullName evidence="1">Endonuclease/exonuclease/phosphatase domain-containing protein</fullName>
    </recommendedName>
</protein>
<evidence type="ECO:0000313" key="2">
    <source>
        <dbReference type="EMBL" id="CAB4012549.1"/>
    </source>
</evidence>
<dbReference type="SUPFAM" id="SSF56219">
    <property type="entry name" value="DNase I-like"/>
    <property type="match status" value="1"/>
</dbReference>
<dbReference type="OrthoDB" id="419189at2759"/>
<dbReference type="InterPro" id="IPR036691">
    <property type="entry name" value="Endo/exonu/phosph_ase_sf"/>
</dbReference>
<dbReference type="Proteomes" id="UP001152795">
    <property type="component" value="Unassembled WGS sequence"/>
</dbReference>
<keyword evidence="3" id="KW-1185">Reference proteome</keyword>
<dbReference type="PANTHER" id="PTHR46670">
    <property type="entry name" value="ENDO/EXONUCLEASE/PHOSPHATASE DOMAIN-CONTAINING PROTEIN"/>
    <property type="match status" value="1"/>
</dbReference>
<organism evidence="2 3">
    <name type="scientific">Paramuricea clavata</name>
    <name type="common">Red gorgonian</name>
    <name type="synonym">Violescent sea-whip</name>
    <dbReference type="NCBI Taxonomy" id="317549"/>
    <lineage>
        <taxon>Eukaryota</taxon>
        <taxon>Metazoa</taxon>
        <taxon>Cnidaria</taxon>
        <taxon>Anthozoa</taxon>
        <taxon>Octocorallia</taxon>
        <taxon>Malacalcyonacea</taxon>
        <taxon>Plexauridae</taxon>
        <taxon>Paramuricea</taxon>
    </lineage>
</organism>
<proteinExistence type="predicted"/>
<dbReference type="InterPro" id="IPR005135">
    <property type="entry name" value="Endo/exonuclease/phosphatase"/>
</dbReference>
<evidence type="ECO:0000313" key="3">
    <source>
        <dbReference type="Proteomes" id="UP001152795"/>
    </source>
</evidence>
<name>A0A7D9ELV6_PARCT</name>
<reference evidence="2" key="1">
    <citation type="submission" date="2020-04" db="EMBL/GenBank/DDBJ databases">
        <authorList>
            <person name="Alioto T."/>
            <person name="Alioto T."/>
            <person name="Gomez Garrido J."/>
        </authorList>
    </citation>
    <scope>NUCLEOTIDE SEQUENCE</scope>
    <source>
        <strain evidence="2">A484AB</strain>
    </source>
</reference>
<dbReference type="Pfam" id="PF03372">
    <property type="entry name" value="Exo_endo_phos"/>
    <property type="match status" value="1"/>
</dbReference>
<dbReference type="Gene3D" id="3.60.10.10">
    <property type="entry name" value="Endonuclease/exonuclease/phosphatase"/>
    <property type="match status" value="1"/>
</dbReference>
<accession>A0A7D9ELV6</accession>
<comment type="caution">
    <text evidence="2">The sequence shown here is derived from an EMBL/GenBank/DDBJ whole genome shotgun (WGS) entry which is preliminary data.</text>
</comment>
<dbReference type="AlphaFoldDB" id="A0A7D9ELV6"/>
<dbReference type="EMBL" id="CACRXK020007553">
    <property type="protein sequence ID" value="CAB4012549.1"/>
    <property type="molecule type" value="Genomic_DNA"/>
</dbReference>
<gene>
    <name evidence="2" type="ORF">PACLA_8A082125</name>
</gene>
<sequence length="258" mass="28628">MSIVNELTYDGEIYRWTGSLSKLKTFVEKTLNAKGTWTSPGGNVKLFKDDDSDLIIKWYGPRSKKLITLTDNCDHPLKSKLECQATLGLRNNESTLGLGSRETTKDAMTPECTKDCDKGIALTVLNAQSLNNKAAIFNDFICEHQPDLLAVTETWFSDRESAPKTQCTPGGYKFFDHPRSGCQGGAHPVTSAVFFVEFAEYLESIVLSADPLLIVGDFNIHIDSNENYDAIKFLELLQSFSLTQHVEVPTHSSGHTLI</sequence>